<keyword evidence="3" id="KW-1185">Reference proteome</keyword>
<dbReference type="RefSeq" id="WP_262598883.1">
    <property type="nucleotide sequence ID" value="NZ_CP103300.1"/>
</dbReference>
<dbReference type="Proteomes" id="UP001163255">
    <property type="component" value="Chromosome"/>
</dbReference>
<dbReference type="PANTHER" id="PTHR43464">
    <property type="entry name" value="METHYLTRANSFERASE"/>
    <property type="match status" value="1"/>
</dbReference>
<dbReference type="CDD" id="cd02440">
    <property type="entry name" value="AdoMet_MTases"/>
    <property type="match status" value="1"/>
</dbReference>
<dbReference type="SUPFAM" id="SSF53335">
    <property type="entry name" value="S-adenosyl-L-methionine-dependent methyltransferases"/>
    <property type="match status" value="1"/>
</dbReference>
<dbReference type="InterPro" id="IPR041698">
    <property type="entry name" value="Methyltransf_25"/>
</dbReference>
<dbReference type="GO" id="GO:0032259">
    <property type="term" value="P:methylation"/>
    <property type="evidence" value="ECO:0007669"/>
    <property type="project" value="UniProtKB-KW"/>
</dbReference>
<keyword evidence="2" id="KW-0489">Methyltransferase</keyword>
<dbReference type="EMBL" id="CP103300">
    <property type="protein sequence ID" value="UYM16591.1"/>
    <property type="molecule type" value="Genomic_DNA"/>
</dbReference>
<dbReference type="PANTHER" id="PTHR43464:SF82">
    <property type="entry name" value="METHYLTRANSFERASE DOMAIN-CONTAINING PROTEIN"/>
    <property type="match status" value="1"/>
</dbReference>
<sequence>MFNTNVFAEAYAQDKDHHPFRTDMERYSIVSWLEPIEDKRVLDLACGAGNYSRMFCRLGARKVTGVDSSQAMIASAISHTPEIMPVTYHTLAAEDYGSAIPYDLVFHAYLFNCASSPQKLNDFCRVIFQHLAVGGQMLGIMGMLGHYPSGRRNPSGCYAAYQGELSEGDAYTIFFPGQQEAVNHYWTRSTCHSALLEAGFSGVRWYFPVDNRSHQMPVDDWIELEENPVFIGISATRT</sequence>
<evidence type="ECO:0000313" key="2">
    <source>
        <dbReference type="EMBL" id="UYM16591.1"/>
    </source>
</evidence>
<reference evidence="2" key="1">
    <citation type="submission" date="2022-10" db="EMBL/GenBank/DDBJ databases">
        <title>Completed Genome Sequence of two octocoral isolated bacterium, Endozoicomonas euniceicola EF212T and Endozoicomonas gorgoniicola PS125T.</title>
        <authorList>
            <person name="Chiou Y.-J."/>
            <person name="Chen Y.-H."/>
        </authorList>
    </citation>
    <scope>NUCLEOTIDE SEQUENCE</scope>
    <source>
        <strain evidence="2">EF212</strain>
    </source>
</reference>
<dbReference type="Gene3D" id="3.40.50.150">
    <property type="entry name" value="Vaccinia Virus protein VP39"/>
    <property type="match status" value="1"/>
</dbReference>
<name>A0ABY6GX05_9GAMM</name>
<organism evidence="2 3">
    <name type="scientific">Endozoicomonas euniceicola</name>
    <dbReference type="NCBI Taxonomy" id="1234143"/>
    <lineage>
        <taxon>Bacteria</taxon>
        <taxon>Pseudomonadati</taxon>
        <taxon>Pseudomonadota</taxon>
        <taxon>Gammaproteobacteria</taxon>
        <taxon>Oceanospirillales</taxon>
        <taxon>Endozoicomonadaceae</taxon>
        <taxon>Endozoicomonas</taxon>
    </lineage>
</organism>
<dbReference type="Pfam" id="PF13649">
    <property type="entry name" value="Methyltransf_25"/>
    <property type="match status" value="1"/>
</dbReference>
<protein>
    <submittedName>
        <fullName evidence="2">Class I SAM-dependent methyltransferase</fullName>
    </submittedName>
</protein>
<proteinExistence type="predicted"/>
<accession>A0ABY6GX05</accession>
<keyword evidence="2" id="KW-0808">Transferase</keyword>
<dbReference type="GO" id="GO:0008168">
    <property type="term" value="F:methyltransferase activity"/>
    <property type="evidence" value="ECO:0007669"/>
    <property type="project" value="UniProtKB-KW"/>
</dbReference>
<evidence type="ECO:0000259" key="1">
    <source>
        <dbReference type="Pfam" id="PF13649"/>
    </source>
</evidence>
<dbReference type="InterPro" id="IPR029063">
    <property type="entry name" value="SAM-dependent_MTases_sf"/>
</dbReference>
<evidence type="ECO:0000313" key="3">
    <source>
        <dbReference type="Proteomes" id="UP001163255"/>
    </source>
</evidence>
<feature type="domain" description="Methyltransferase" evidence="1">
    <location>
        <begin position="41"/>
        <end position="135"/>
    </location>
</feature>
<gene>
    <name evidence="2" type="ORF">NX720_01275</name>
</gene>